<accession>A0A4S2MQB6</accession>
<feature type="compositionally biased region" description="Low complexity" evidence="1">
    <location>
        <begin position="627"/>
        <end position="644"/>
    </location>
</feature>
<reference evidence="2 3" key="1">
    <citation type="submission" date="2019-04" db="EMBL/GenBank/DDBJ databases">
        <title>Comparative genomics and transcriptomics to analyze fruiting body development in filamentous ascomycetes.</title>
        <authorList>
            <consortium name="DOE Joint Genome Institute"/>
            <person name="Lutkenhaus R."/>
            <person name="Traeger S."/>
            <person name="Breuer J."/>
            <person name="Kuo A."/>
            <person name="Lipzen A."/>
            <person name="Pangilinan J."/>
            <person name="Dilworth D."/>
            <person name="Sandor L."/>
            <person name="Poggeler S."/>
            <person name="Barry K."/>
            <person name="Grigoriev I.V."/>
            <person name="Nowrousian M."/>
        </authorList>
    </citation>
    <scope>NUCLEOTIDE SEQUENCE [LARGE SCALE GENOMIC DNA]</scope>
    <source>
        <strain evidence="2 3">CBS 389.68</strain>
    </source>
</reference>
<dbReference type="InParanoid" id="A0A4S2MQB6"/>
<dbReference type="OrthoDB" id="5400409at2759"/>
<evidence type="ECO:0000256" key="1">
    <source>
        <dbReference type="SAM" id="MobiDB-lite"/>
    </source>
</evidence>
<keyword evidence="3" id="KW-1185">Reference proteome</keyword>
<dbReference type="EMBL" id="ML220132">
    <property type="protein sequence ID" value="TGZ79411.1"/>
    <property type="molecule type" value="Genomic_DNA"/>
</dbReference>
<feature type="region of interest" description="Disordered" evidence="1">
    <location>
        <begin position="627"/>
        <end position="646"/>
    </location>
</feature>
<dbReference type="AlphaFoldDB" id="A0A4S2MQB6"/>
<evidence type="ECO:0000313" key="3">
    <source>
        <dbReference type="Proteomes" id="UP000298138"/>
    </source>
</evidence>
<organism evidence="2 3">
    <name type="scientific">Ascodesmis nigricans</name>
    <dbReference type="NCBI Taxonomy" id="341454"/>
    <lineage>
        <taxon>Eukaryota</taxon>
        <taxon>Fungi</taxon>
        <taxon>Dikarya</taxon>
        <taxon>Ascomycota</taxon>
        <taxon>Pezizomycotina</taxon>
        <taxon>Pezizomycetes</taxon>
        <taxon>Pezizales</taxon>
        <taxon>Ascodesmidaceae</taxon>
        <taxon>Ascodesmis</taxon>
    </lineage>
</organism>
<evidence type="ECO:0000313" key="2">
    <source>
        <dbReference type="EMBL" id="TGZ79411.1"/>
    </source>
</evidence>
<gene>
    <name evidence="2" type="ORF">EX30DRAFT_373160</name>
</gene>
<proteinExistence type="predicted"/>
<protein>
    <recommendedName>
        <fullName evidence="4">Fungal N-terminal domain-containing protein</fullName>
    </recommendedName>
</protein>
<sequence length="738" mass="82186">MLSPTDIIAGAKFLHTLYTTCFTNVSNTKLAYFTFGEQVRGLADQLETLWHVLSEHELRQQRRLLHQQQQQQGGGARASSAATANVDMRALAAMVGDFQRTIAAAQELLSTGEVFRRGGGYVTKIRWTFNAEEQVVKVTQDMQFHMTKIQFVVKTLELRFLGQISDQIDEAHASLMSRLHDLEDRLLTALGSTRTTHLPVPPPPTYQASERLGQLATHDRVTSRFEDSLRHHPRFRSILHEIPLEDWTEAAAWWIERGKCVVVRSHEVPADLYLNLLKAAWLLRKVEGTIGFQRLERNSMWIEYICTLSEAIINELATLTSPSLHLALPDEDTILRLPKEMFHVWLNTAPTESILTIHDERPGEEKLVELPLATSLDPDRFSRKLLVFRKDLGSLRLCDSTENLENGSRSAEEFVVVSAETQLLALYVTAPMTYRQTPNYSVMLRNRLQSREYTFLSQQDLFTFQRALTAAQIIFTLPTPSTLISATRSSTLTAHCSALQIWNPKPLSRFTSSSSSASVDDNSTIARAPTAHSITSTTSSTSSSVGETTNIISLTLPKPPQLVLYVYTPAAGWQMLVVPLDENVVVAGERCCGKRLTHRLQAKSSSSSSSSTASSVARRFSFALSSSSSQQSKSPPAFAPQQQQRQHDDQPLCCLRTVLEPKHGSIDAVLYDHVDGGEMDLLQVSAGGKAGKKVGYRYVALEFAGEEDKRRVERAVGMVEVLRRKVRGRVLGGVGRGG</sequence>
<name>A0A4S2MQB6_9PEZI</name>
<dbReference type="Proteomes" id="UP000298138">
    <property type="component" value="Unassembled WGS sequence"/>
</dbReference>
<evidence type="ECO:0008006" key="4">
    <source>
        <dbReference type="Google" id="ProtNLM"/>
    </source>
</evidence>